<proteinExistence type="predicted"/>
<organism evidence="3 4">
    <name type="scientific">Aeromonas phage CC2</name>
    <dbReference type="NCBI Taxonomy" id="1204516"/>
    <lineage>
        <taxon>Viruses</taxon>
        <taxon>Duplodnaviria</taxon>
        <taxon>Heunggongvirae</taxon>
        <taxon>Uroviricota</taxon>
        <taxon>Caudoviricetes</taxon>
        <taxon>Pantevenvirales</taxon>
        <taxon>Straboviridae</taxon>
        <taxon>Emmerichvirinae</taxon>
        <taxon>Ceceduovirus</taxon>
        <taxon>Ceceduovirus cc2</taxon>
    </lineage>
</organism>
<feature type="compositionally biased region" description="Basic and acidic residues" evidence="1">
    <location>
        <begin position="11"/>
        <end position="32"/>
    </location>
</feature>
<evidence type="ECO:0000256" key="2">
    <source>
        <dbReference type="SAM" id="Phobius"/>
    </source>
</evidence>
<keyword evidence="2" id="KW-1133">Transmembrane helix</keyword>
<dbReference type="EMBL" id="JX123262">
    <property type="protein sequence ID" value="AFN39288.1"/>
    <property type="molecule type" value="Genomic_DNA"/>
</dbReference>
<dbReference type="KEGG" id="vg:14016589"/>
<feature type="compositionally biased region" description="Acidic residues" evidence="1">
    <location>
        <begin position="1"/>
        <end position="10"/>
    </location>
</feature>
<evidence type="ECO:0000256" key="1">
    <source>
        <dbReference type="SAM" id="MobiDB-lite"/>
    </source>
</evidence>
<keyword evidence="2" id="KW-0812">Transmembrane</keyword>
<keyword evidence="2" id="KW-0472">Membrane</keyword>
<keyword evidence="4" id="KW-1185">Reference proteome</keyword>
<evidence type="ECO:0000313" key="3">
    <source>
        <dbReference type="EMBL" id="AFN39288.1"/>
    </source>
</evidence>
<feature type="region of interest" description="Disordered" evidence="1">
    <location>
        <begin position="1"/>
        <end position="32"/>
    </location>
</feature>
<reference evidence="3 4" key="1">
    <citation type="journal article" date="2012" name="J. Virol.">
        <title>Complete Genome Sequence of Aeromonas hydrophila Phage CC2.</title>
        <authorList>
            <person name="Shen C.J."/>
            <person name="Liu Y.J."/>
            <person name="Lu C.P."/>
        </authorList>
    </citation>
    <scope>NUCLEOTIDE SEQUENCE [LARGE SCALE GENOMIC DNA]</scope>
</reference>
<feature type="transmembrane region" description="Helical" evidence="2">
    <location>
        <begin position="44"/>
        <end position="63"/>
    </location>
</feature>
<protein>
    <submittedName>
        <fullName evidence="3">Uncharacterized protein</fullName>
    </submittedName>
</protein>
<name>I6WM39_9CAUD</name>
<sequence length="64" mass="7624">MRYQPYDEDEGPRSMDTHDRRGNERDIPEEMYHPESMMVTPTGWFIKILGLGIVLFLIFNMSMQ</sequence>
<dbReference type="GeneID" id="14016589"/>
<accession>I6WM39</accession>
<dbReference type="RefSeq" id="YP_007010418.1">
    <property type="nucleotide sequence ID" value="NC_019538.1"/>
</dbReference>
<evidence type="ECO:0000313" key="4">
    <source>
        <dbReference type="Proteomes" id="UP000009016"/>
    </source>
</evidence>
<dbReference type="Proteomes" id="UP000009016">
    <property type="component" value="Segment"/>
</dbReference>
<gene>
    <name evidence="3" type="ORF">CC2_392</name>
</gene>